<dbReference type="Pfam" id="PF12894">
    <property type="entry name" value="ANAPC4_WD40"/>
    <property type="match status" value="1"/>
</dbReference>
<feature type="domain" description="Anaphase-promoting complex subunit 4 long" evidence="8">
    <location>
        <begin position="224"/>
        <end position="422"/>
    </location>
</feature>
<feature type="compositionally biased region" description="Gly residues" evidence="6">
    <location>
        <begin position="530"/>
        <end position="542"/>
    </location>
</feature>
<feature type="region of interest" description="Disordered" evidence="6">
    <location>
        <begin position="88"/>
        <end position="107"/>
    </location>
</feature>
<keyword evidence="3" id="KW-0498">Mitosis</keyword>
<evidence type="ECO:0000256" key="4">
    <source>
        <dbReference type="ARBA" id="ARBA00022786"/>
    </source>
</evidence>
<protein>
    <recommendedName>
        <fullName evidence="1">Anaphase-promoting complex subunit 4</fullName>
    </recommendedName>
</protein>
<dbReference type="GO" id="GO:0005680">
    <property type="term" value="C:anaphase-promoting complex"/>
    <property type="evidence" value="ECO:0007669"/>
    <property type="project" value="InterPro"/>
</dbReference>
<gene>
    <name evidence="9" type="ORF">D9Q98_007620</name>
</gene>
<evidence type="ECO:0000256" key="3">
    <source>
        <dbReference type="ARBA" id="ARBA00022776"/>
    </source>
</evidence>
<dbReference type="GO" id="GO:0070979">
    <property type="term" value="P:protein K11-linked ubiquitination"/>
    <property type="evidence" value="ECO:0007669"/>
    <property type="project" value="TreeGrafter"/>
</dbReference>
<feature type="compositionally biased region" description="Acidic residues" evidence="6">
    <location>
        <begin position="761"/>
        <end position="792"/>
    </location>
</feature>
<evidence type="ECO:0000256" key="1">
    <source>
        <dbReference type="ARBA" id="ARBA00016067"/>
    </source>
</evidence>
<organism evidence="9 10">
    <name type="scientific">Chlorella vulgaris</name>
    <name type="common">Green alga</name>
    <dbReference type="NCBI Taxonomy" id="3077"/>
    <lineage>
        <taxon>Eukaryota</taxon>
        <taxon>Viridiplantae</taxon>
        <taxon>Chlorophyta</taxon>
        <taxon>core chlorophytes</taxon>
        <taxon>Trebouxiophyceae</taxon>
        <taxon>Chlorellales</taxon>
        <taxon>Chlorellaceae</taxon>
        <taxon>Chlorella clade</taxon>
        <taxon>Chlorella</taxon>
    </lineage>
</organism>
<feature type="region of interest" description="Disordered" evidence="6">
    <location>
        <begin position="454"/>
        <end position="475"/>
    </location>
</feature>
<evidence type="ECO:0000256" key="2">
    <source>
        <dbReference type="ARBA" id="ARBA00022618"/>
    </source>
</evidence>
<feature type="region of interest" description="Disordered" evidence="6">
    <location>
        <begin position="761"/>
        <end position="800"/>
    </location>
</feature>
<evidence type="ECO:0000313" key="10">
    <source>
        <dbReference type="Proteomes" id="UP001055712"/>
    </source>
</evidence>
<sequence>MDLLALSTADGQLHLHRLNWQRLWWTTPDAAITALEWRPDGKQLAVGLEDGTLLLLNTEDGEVQHKAQLLPDSALVVINWTEAALASQDSANPAQQPQAMASSQLQGDRARRMFAPPPPPVPPATAGLSVGYTTCGRSGSSTQAWAPQAQQLAVLACASAAGDVVLCTSRLFPLAQLELPSLLGCPRLELLRLATEPSLQQLTVCWRDTRADADPHTALRLSVVSTRHVGRHAAQLHRLSAEAAHVGALLEGCQQTFDAASKEWQTAMRECEGSRSRLAGLMADYGSSGEPATELQSLLATGAVGGALQQYITSGLGETGLKALARAVDGAVCSAHNLLTDHLQPQLEQLAFRLAELRGLALCLPWRHVTGLQPEQVAAAELAALRLVLQAEAVRRQLVAAGAQYRSFFSWLLIVLRRMQEDASDVMVGHPRSQLQAVEQFLLGQYRQDTIGPLLGSTGGTSNRGSSLDGEATPAEAAAAAAPAAGGSMLDLVMEVLGRQATVQAADSTAAVGAAPSDQGAACDSSRASSGGGSGSTTGGTSIGGSSLAQMLQVLRAACQAAFSSTSDVAKPTLSLSSTLTLGPAPSALATAYLPGSATAATAVGWEGQPQMMVLRRARQHTADDAQAVVEAALLQLPSDTRVADLSFYKDGQLALLLAPCSSSTGPDASPASRLMLVPQQHLHFVQLPGELLAGSDVLRLCQVLLEGEASGGDAGGPPLPADCRQRALPYSAVQPPLAVSASRGVACVLAGLQRVLLYDLEDDDEQEAEEEEEEEQADEDAAGALQSDDDAAFQSPPRQ</sequence>
<feature type="region of interest" description="Disordered" evidence="6">
    <location>
        <begin position="514"/>
        <end position="542"/>
    </location>
</feature>
<dbReference type="Gene3D" id="2.130.10.10">
    <property type="entry name" value="YVTN repeat-like/Quinoprotein amine dehydrogenase"/>
    <property type="match status" value="1"/>
</dbReference>
<dbReference type="InterPro" id="IPR024789">
    <property type="entry name" value="APC4"/>
</dbReference>
<dbReference type="OrthoDB" id="2110451at2759"/>
<keyword evidence="5" id="KW-0131">Cell cycle</keyword>
<dbReference type="EMBL" id="SIDB01000009">
    <property type="protein sequence ID" value="KAI3428801.1"/>
    <property type="molecule type" value="Genomic_DNA"/>
</dbReference>
<accession>A0A9D4YVS1</accession>
<evidence type="ECO:0000313" key="9">
    <source>
        <dbReference type="EMBL" id="KAI3428801.1"/>
    </source>
</evidence>
<dbReference type="PANTHER" id="PTHR13260">
    <property type="entry name" value="ANAPHASE PROMOTING COMPLEX SUBUNIT 4 APC4"/>
    <property type="match status" value="1"/>
</dbReference>
<comment type="caution">
    <text evidence="9">The sequence shown here is derived from an EMBL/GenBank/DDBJ whole genome shotgun (WGS) entry which is preliminary data.</text>
</comment>
<keyword evidence="4" id="KW-0833">Ubl conjugation pathway</keyword>
<dbReference type="SUPFAM" id="SSF117289">
    <property type="entry name" value="Nucleoporin domain"/>
    <property type="match status" value="1"/>
</dbReference>
<feature type="domain" description="Anaphase-promoting complex subunit 4-like WD40" evidence="7">
    <location>
        <begin position="1"/>
        <end position="82"/>
    </location>
</feature>
<dbReference type="Pfam" id="PF12896">
    <property type="entry name" value="ANAPC4"/>
    <property type="match status" value="1"/>
</dbReference>
<evidence type="ECO:0000256" key="6">
    <source>
        <dbReference type="SAM" id="MobiDB-lite"/>
    </source>
</evidence>
<keyword evidence="10" id="KW-1185">Reference proteome</keyword>
<reference evidence="9" key="2">
    <citation type="submission" date="2020-11" db="EMBL/GenBank/DDBJ databases">
        <authorList>
            <person name="Cecchin M."/>
            <person name="Marcolungo L."/>
            <person name="Rossato M."/>
            <person name="Girolomoni L."/>
            <person name="Cosentino E."/>
            <person name="Cuine S."/>
            <person name="Li-Beisson Y."/>
            <person name="Delledonne M."/>
            <person name="Ballottari M."/>
        </authorList>
    </citation>
    <scope>NUCLEOTIDE SEQUENCE</scope>
    <source>
        <strain evidence="9">211/11P</strain>
        <tissue evidence="9">Whole cell</tissue>
    </source>
</reference>
<evidence type="ECO:0000256" key="5">
    <source>
        <dbReference type="ARBA" id="ARBA00023306"/>
    </source>
</evidence>
<keyword evidence="2" id="KW-0132">Cell division</keyword>
<feature type="compositionally biased region" description="Low complexity" evidence="6">
    <location>
        <begin position="520"/>
        <end position="529"/>
    </location>
</feature>
<dbReference type="GO" id="GO:0051301">
    <property type="term" value="P:cell division"/>
    <property type="evidence" value="ECO:0007669"/>
    <property type="project" value="UniProtKB-KW"/>
</dbReference>
<dbReference type="InterPro" id="IPR024790">
    <property type="entry name" value="APC4_long_dom"/>
</dbReference>
<name>A0A9D4YVS1_CHLVU</name>
<proteinExistence type="predicted"/>
<evidence type="ECO:0000259" key="8">
    <source>
        <dbReference type="Pfam" id="PF12896"/>
    </source>
</evidence>
<dbReference type="GO" id="GO:0034399">
    <property type="term" value="C:nuclear periphery"/>
    <property type="evidence" value="ECO:0007669"/>
    <property type="project" value="TreeGrafter"/>
</dbReference>
<dbReference type="GO" id="GO:0031145">
    <property type="term" value="P:anaphase-promoting complex-dependent catabolic process"/>
    <property type="evidence" value="ECO:0007669"/>
    <property type="project" value="InterPro"/>
</dbReference>
<dbReference type="Proteomes" id="UP001055712">
    <property type="component" value="Unassembled WGS sequence"/>
</dbReference>
<evidence type="ECO:0000259" key="7">
    <source>
        <dbReference type="Pfam" id="PF12894"/>
    </source>
</evidence>
<feature type="compositionally biased region" description="Low complexity" evidence="6">
    <location>
        <begin position="90"/>
        <end position="104"/>
    </location>
</feature>
<reference evidence="9" key="1">
    <citation type="journal article" date="2019" name="Plant J.">
        <title>Chlorella vulgaris genome assembly and annotation reveals the molecular basis for metabolic acclimation to high light conditions.</title>
        <authorList>
            <person name="Cecchin M."/>
            <person name="Marcolungo L."/>
            <person name="Rossato M."/>
            <person name="Girolomoni L."/>
            <person name="Cosentino E."/>
            <person name="Cuine S."/>
            <person name="Li-Beisson Y."/>
            <person name="Delledonne M."/>
            <person name="Ballottari M."/>
        </authorList>
    </citation>
    <scope>NUCLEOTIDE SEQUENCE</scope>
    <source>
        <strain evidence="9">211/11P</strain>
    </source>
</reference>
<dbReference type="AlphaFoldDB" id="A0A9D4YVS1"/>
<dbReference type="InterPro" id="IPR015943">
    <property type="entry name" value="WD40/YVTN_repeat-like_dom_sf"/>
</dbReference>
<dbReference type="PANTHER" id="PTHR13260:SF0">
    <property type="entry name" value="ANAPHASE-PROMOTING COMPLEX SUBUNIT 4"/>
    <property type="match status" value="1"/>
</dbReference>
<dbReference type="InterPro" id="IPR024977">
    <property type="entry name" value="Apc4-like_WD40_dom"/>
</dbReference>